<evidence type="ECO:0000256" key="3">
    <source>
        <dbReference type="ARBA" id="ARBA00010755"/>
    </source>
</evidence>
<dbReference type="InterPro" id="IPR009049">
    <property type="entry name" value="Argininosuccinate_lyase"/>
</dbReference>
<proteinExistence type="inferred from homology"/>
<dbReference type="EC" id="4.3.2.1" evidence="4"/>
<dbReference type="EMBL" id="JAACJJ010000001">
    <property type="protein sequence ID" value="KAF5330339.1"/>
    <property type="molecule type" value="Genomic_DNA"/>
</dbReference>
<dbReference type="Gene3D" id="1.10.40.30">
    <property type="entry name" value="Fumarase/aspartase (C-terminal domain)"/>
    <property type="match status" value="1"/>
</dbReference>
<dbReference type="NCBIfam" id="TIGR00838">
    <property type="entry name" value="argH"/>
    <property type="match status" value="1"/>
</dbReference>
<comment type="caution">
    <text evidence="9">The sequence shown here is derived from an EMBL/GenBank/DDBJ whole genome shotgun (WGS) entry which is preliminary data.</text>
</comment>
<dbReference type="PROSITE" id="PS00163">
    <property type="entry name" value="FUMARATE_LYASES"/>
    <property type="match status" value="1"/>
</dbReference>
<dbReference type="HAMAP" id="MF_00006">
    <property type="entry name" value="Arg_succ_lyase"/>
    <property type="match status" value="1"/>
</dbReference>
<evidence type="ECO:0000256" key="2">
    <source>
        <dbReference type="ARBA" id="ARBA00004941"/>
    </source>
</evidence>
<dbReference type="Pfam" id="PF00206">
    <property type="entry name" value="Lyase_1"/>
    <property type="match status" value="1"/>
</dbReference>
<keyword evidence="10" id="KW-1185">Reference proteome</keyword>
<comment type="catalytic activity">
    <reaction evidence="1">
        <text>2-(N(omega)-L-arginino)succinate = fumarate + L-arginine</text>
        <dbReference type="Rhea" id="RHEA:24020"/>
        <dbReference type="ChEBI" id="CHEBI:29806"/>
        <dbReference type="ChEBI" id="CHEBI:32682"/>
        <dbReference type="ChEBI" id="CHEBI:57472"/>
        <dbReference type="EC" id="4.3.2.1"/>
    </reaction>
</comment>
<dbReference type="Gene3D" id="1.10.275.10">
    <property type="entry name" value="Fumarase/aspartase (N-terminal domain)"/>
    <property type="match status" value="1"/>
</dbReference>
<evidence type="ECO:0000313" key="9">
    <source>
        <dbReference type="EMBL" id="KAF5330339.1"/>
    </source>
</evidence>
<feature type="domain" description="Argininosuccinate lyase C-terminal" evidence="8">
    <location>
        <begin position="370"/>
        <end position="437"/>
    </location>
</feature>
<dbReference type="SUPFAM" id="SSF48557">
    <property type="entry name" value="L-aspartase-like"/>
    <property type="match status" value="1"/>
</dbReference>
<dbReference type="GO" id="GO:0005829">
    <property type="term" value="C:cytosol"/>
    <property type="evidence" value="ECO:0007669"/>
    <property type="project" value="TreeGrafter"/>
</dbReference>
<dbReference type="FunFam" id="1.10.275.10:FF:000002">
    <property type="entry name" value="Argininosuccinate lyase"/>
    <property type="match status" value="1"/>
</dbReference>
<dbReference type="InterPro" id="IPR000362">
    <property type="entry name" value="Fumarate_lyase_fam"/>
</dbReference>
<dbReference type="OrthoDB" id="2561043at2759"/>
<sequence>MSEAPTKQKLWGGRFTGKTDPLMHAFNQSLKYDQRMWSADIQGSIAYAKSLTLIGILTKEEEAKMIEGLKAVGNEWETGTFVPAEDDEDIHTANERRLTELIGPLGGRLHTGRSRNDQVATDMRLWLLEQVKDTESNLKALIRVLVERADNEKDYILPGYTHLQRGQPIRWSHLLLSYAFSFRNDLDRLRQLIPRISVLPLGSGALAGNPFCVDREFLAKELGFQSVAENSLWGVADRDFIAEFLMWSTLVMTHMSKMAEDLIIYSTAEFGFITLSDAYSTGSSMMPQKKNPDSLELLRGKSGRLFGNMAGFLMTLKGLPSTYNKDLQEDKEPLFDTVDNLSACLAIAEGVIATLTVHGNKMRAALTMDVLATDLADYLVRKGIPFRETHHVSGRAVALAEVRRCQISDLSFEDFKSLHPAFTQDIFQVFNFEASVERREAIGGTSKKMVDRQIAVLRAELAN</sequence>
<feature type="domain" description="Fumarate lyase N-terminal" evidence="7">
    <location>
        <begin position="13"/>
        <end position="307"/>
    </location>
</feature>
<dbReference type="PRINTS" id="PR00145">
    <property type="entry name" value="ARGSUCLYASE"/>
</dbReference>
<evidence type="ECO:0000313" key="10">
    <source>
        <dbReference type="Proteomes" id="UP000567179"/>
    </source>
</evidence>
<dbReference type="FunFam" id="1.20.200.10:FF:000002">
    <property type="entry name" value="Argininosuccinate lyase"/>
    <property type="match status" value="1"/>
</dbReference>
<dbReference type="InterPro" id="IPR024083">
    <property type="entry name" value="Fumarase/histidase_N"/>
</dbReference>
<protein>
    <recommendedName>
        <fullName evidence="5">Argininosuccinate lyase</fullName>
        <ecNumber evidence="4">4.3.2.1</ecNumber>
    </recommendedName>
    <alternativeName>
        <fullName evidence="6">Arginosuccinase</fullName>
    </alternativeName>
</protein>
<dbReference type="FunFam" id="1.10.40.30:FF:000001">
    <property type="entry name" value="Argininosuccinate lyase"/>
    <property type="match status" value="1"/>
</dbReference>
<comment type="similarity">
    <text evidence="3">Belongs to the lyase 1 family. Argininosuccinate lyase subfamily.</text>
</comment>
<dbReference type="CDD" id="cd01359">
    <property type="entry name" value="Argininosuccinate_lyase"/>
    <property type="match status" value="1"/>
</dbReference>
<dbReference type="PANTHER" id="PTHR43814">
    <property type="entry name" value="ARGININOSUCCINATE LYASE"/>
    <property type="match status" value="1"/>
</dbReference>
<evidence type="ECO:0000259" key="7">
    <source>
        <dbReference type="Pfam" id="PF00206"/>
    </source>
</evidence>
<dbReference type="Proteomes" id="UP000567179">
    <property type="component" value="Unassembled WGS sequence"/>
</dbReference>
<dbReference type="PANTHER" id="PTHR43814:SF1">
    <property type="entry name" value="ARGININOSUCCINATE LYASE"/>
    <property type="match status" value="1"/>
</dbReference>
<evidence type="ECO:0000256" key="1">
    <source>
        <dbReference type="ARBA" id="ARBA00000985"/>
    </source>
</evidence>
<dbReference type="InterPro" id="IPR008948">
    <property type="entry name" value="L-Aspartase-like"/>
</dbReference>
<evidence type="ECO:0000256" key="6">
    <source>
        <dbReference type="ARBA" id="ARBA00032749"/>
    </source>
</evidence>
<dbReference type="PRINTS" id="PR00149">
    <property type="entry name" value="FUMRATELYASE"/>
</dbReference>
<dbReference type="GO" id="GO:0042450">
    <property type="term" value="P:L-arginine biosynthetic process via ornithine"/>
    <property type="evidence" value="ECO:0007669"/>
    <property type="project" value="InterPro"/>
</dbReference>
<organism evidence="9 10">
    <name type="scientific">Psilocybe cf. subviscida</name>
    <dbReference type="NCBI Taxonomy" id="2480587"/>
    <lineage>
        <taxon>Eukaryota</taxon>
        <taxon>Fungi</taxon>
        <taxon>Dikarya</taxon>
        <taxon>Basidiomycota</taxon>
        <taxon>Agaricomycotina</taxon>
        <taxon>Agaricomycetes</taxon>
        <taxon>Agaricomycetidae</taxon>
        <taxon>Agaricales</taxon>
        <taxon>Agaricineae</taxon>
        <taxon>Strophariaceae</taxon>
        <taxon>Psilocybe</taxon>
    </lineage>
</organism>
<dbReference type="AlphaFoldDB" id="A0A8H5BW46"/>
<dbReference type="GO" id="GO:0004056">
    <property type="term" value="F:argininosuccinate lyase activity"/>
    <property type="evidence" value="ECO:0007669"/>
    <property type="project" value="UniProtKB-EC"/>
</dbReference>
<comment type="pathway">
    <text evidence="2">Amino-acid biosynthesis; L-arginine biosynthesis; L-arginine from L-ornithine and carbamoyl phosphate: step 3/3.</text>
</comment>
<accession>A0A8H5BW46</accession>
<name>A0A8H5BW46_9AGAR</name>
<dbReference type="Gene3D" id="1.20.200.10">
    <property type="entry name" value="Fumarase/aspartase (Central domain)"/>
    <property type="match status" value="1"/>
</dbReference>
<dbReference type="InterPro" id="IPR020557">
    <property type="entry name" value="Fumarate_lyase_CS"/>
</dbReference>
<evidence type="ECO:0000256" key="4">
    <source>
        <dbReference type="ARBA" id="ARBA00012338"/>
    </source>
</evidence>
<gene>
    <name evidence="9" type="ORF">D9619_005818</name>
</gene>
<evidence type="ECO:0000259" key="8">
    <source>
        <dbReference type="Pfam" id="PF14698"/>
    </source>
</evidence>
<reference evidence="9 10" key="1">
    <citation type="journal article" date="2020" name="ISME J.">
        <title>Uncovering the hidden diversity of litter-decomposition mechanisms in mushroom-forming fungi.</title>
        <authorList>
            <person name="Floudas D."/>
            <person name="Bentzer J."/>
            <person name="Ahren D."/>
            <person name="Johansson T."/>
            <person name="Persson P."/>
            <person name="Tunlid A."/>
        </authorList>
    </citation>
    <scope>NUCLEOTIDE SEQUENCE [LARGE SCALE GENOMIC DNA]</scope>
    <source>
        <strain evidence="9 10">CBS 101986</strain>
    </source>
</reference>
<dbReference type="InterPro" id="IPR029419">
    <property type="entry name" value="Arg_succ_lyase_C"/>
</dbReference>
<dbReference type="InterPro" id="IPR022761">
    <property type="entry name" value="Fumarate_lyase_N"/>
</dbReference>
<evidence type="ECO:0000256" key="5">
    <source>
        <dbReference type="ARBA" id="ARBA00019698"/>
    </source>
</evidence>
<dbReference type="Pfam" id="PF14698">
    <property type="entry name" value="ASL_C2"/>
    <property type="match status" value="1"/>
</dbReference>